<dbReference type="Proteomes" id="UP000534186">
    <property type="component" value="Unassembled WGS sequence"/>
</dbReference>
<accession>A0A7Y9NIG2</accession>
<gene>
    <name evidence="1" type="ORF">HDF12_000092</name>
</gene>
<comment type="caution">
    <text evidence="1">The sequence shown here is derived from an EMBL/GenBank/DDBJ whole genome shotgun (WGS) entry which is preliminary data.</text>
</comment>
<sequence length="152" mass="17310">MDLERIRAYLLTLPHVVDTVQWSGSLVFWVGDKAIGGKMFAMSRVDQGGSPERDDKSRVISYSAGRERYYELLEREGIFPAPYAARIFWVAVRSWDVFRKAEWEHELSAGHALTLAKLPPKVRAVLEMPAGQQKRLIAERRKLLAAKNAKGR</sequence>
<organism evidence="1 2">
    <name type="scientific">Tunturiibacter lichenicola</name>
    <dbReference type="NCBI Taxonomy" id="2051959"/>
    <lineage>
        <taxon>Bacteria</taxon>
        <taxon>Pseudomonadati</taxon>
        <taxon>Acidobacteriota</taxon>
        <taxon>Terriglobia</taxon>
        <taxon>Terriglobales</taxon>
        <taxon>Acidobacteriaceae</taxon>
        <taxon>Tunturiibacter</taxon>
    </lineage>
</organism>
<reference evidence="1 2" key="1">
    <citation type="submission" date="2020-07" db="EMBL/GenBank/DDBJ databases">
        <title>Genomic Encyclopedia of Type Strains, Phase IV (KMG-V): Genome sequencing to study the core and pangenomes of soil and plant-associated prokaryotes.</title>
        <authorList>
            <person name="Whitman W."/>
        </authorList>
    </citation>
    <scope>NUCLEOTIDE SEQUENCE [LARGE SCALE GENOMIC DNA]</scope>
    <source>
        <strain evidence="1 2">M8UP30</strain>
    </source>
</reference>
<dbReference type="GO" id="GO:0003677">
    <property type="term" value="F:DNA binding"/>
    <property type="evidence" value="ECO:0007669"/>
    <property type="project" value="UniProtKB-KW"/>
</dbReference>
<name>A0A7Y9NIG2_9BACT</name>
<dbReference type="SUPFAM" id="SSF142906">
    <property type="entry name" value="YjbR-like"/>
    <property type="match status" value="1"/>
</dbReference>
<evidence type="ECO:0000313" key="1">
    <source>
        <dbReference type="EMBL" id="NYF49727.1"/>
    </source>
</evidence>
<dbReference type="InterPro" id="IPR038056">
    <property type="entry name" value="YjbR-like_sf"/>
</dbReference>
<dbReference type="EMBL" id="JACCCV010000001">
    <property type="protein sequence ID" value="NYF49727.1"/>
    <property type="molecule type" value="Genomic_DNA"/>
</dbReference>
<dbReference type="AlphaFoldDB" id="A0A7Y9NIG2"/>
<proteinExistence type="predicted"/>
<evidence type="ECO:0000313" key="2">
    <source>
        <dbReference type="Proteomes" id="UP000534186"/>
    </source>
</evidence>
<protein>
    <submittedName>
        <fullName evidence="1">Putative DNA-binding protein (MmcQ/YjbR family)</fullName>
    </submittedName>
</protein>
<dbReference type="Gene3D" id="3.90.1150.30">
    <property type="match status" value="1"/>
</dbReference>
<keyword evidence="1" id="KW-0238">DNA-binding</keyword>